<proteinExistence type="predicted"/>
<dbReference type="EMBL" id="VDEP01000045">
    <property type="protein sequence ID" value="KAA1134800.1"/>
    <property type="molecule type" value="Genomic_DNA"/>
</dbReference>
<dbReference type="Gene3D" id="3.90.79.10">
    <property type="entry name" value="Nucleoside Triphosphate Pyrophosphohydrolase"/>
    <property type="match status" value="1"/>
</dbReference>
<dbReference type="AlphaFoldDB" id="A0A5B0S9Z8"/>
<gene>
    <name evidence="1" type="ORF">PGTUg99_010616</name>
</gene>
<organism evidence="1 2">
    <name type="scientific">Puccinia graminis f. sp. tritici</name>
    <dbReference type="NCBI Taxonomy" id="56615"/>
    <lineage>
        <taxon>Eukaryota</taxon>
        <taxon>Fungi</taxon>
        <taxon>Dikarya</taxon>
        <taxon>Basidiomycota</taxon>
        <taxon>Pucciniomycotina</taxon>
        <taxon>Pucciniomycetes</taxon>
        <taxon>Pucciniales</taxon>
        <taxon>Pucciniaceae</taxon>
        <taxon>Puccinia</taxon>
    </lineage>
</organism>
<evidence type="ECO:0000313" key="1">
    <source>
        <dbReference type="EMBL" id="KAA1134800.1"/>
    </source>
</evidence>
<evidence type="ECO:0000313" key="2">
    <source>
        <dbReference type="Proteomes" id="UP000325313"/>
    </source>
</evidence>
<name>A0A5B0S9Z8_PUCGR</name>
<accession>A0A5B0S9Z8</accession>
<sequence length="57" mass="6501">MSFDEVSEALKRVEFKPNCAAVLVDFFVRHGLLSEHNEPHYFAVSTLVKQPVFLPLP</sequence>
<protein>
    <submittedName>
        <fullName evidence="1">Uncharacterized protein</fullName>
    </submittedName>
</protein>
<dbReference type="Proteomes" id="UP000325313">
    <property type="component" value="Unassembled WGS sequence"/>
</dbReference>
<comment type="caution">
    <text evidence="1">The sequence shown here is derived from an EMBL/GenBank/DDBJ whole genome shotgun (WGS) entry which is preliminary data.</text>
</comment>
<reference evidence="1 2" key="1">
    <citation type="submission" date="2019-05" db="EMBL/GenBank/DDBJ databases">
        <title>Emergence of the Ug99 lineage of the wheat stem rust pathogen through somatic hybridization.</title>
        <authorList>
            <person name="Li F."/>
            <person name="Upadhyaya N.M."/>
            <person name="Sperschneider J."/>
            <person name="Matny O."/>
            <person name="Nguyen-Phuc H."/>
            <person name="Mago R."/>
            <person name="Raley C."/>
            <person name="Miller M.E."/>
            <person name="Silverstein K.A.T."/>
            <person name="Henningsen E."/>
            <person name="Hirsch C.D."/>
            <person name="Visser B."/>
            <person name="Pretorius Z.A."/>
            <person name="Steffenson B.J."/>
            <person name="Schwessinger B."/>
            <person name="Dodds P.N."/>
            <person name="Figueroa M."/>
        </authorList>
    </citation>
    <scope>NUCLEOTIDE SEQUENCE [LARGE SCALE GENOMIC DNA]</scope>
    <source>
        <strain evidence="1 2">Ug99</strain>
    </source>
</reference>